<keyword evidence="4" id="KW-0812">Transmembrane</keyword>
<dbReference type="Pfam" id="PF13490">
    <property type="entry name" value="zf-HC2"/>
    <property type="match status" value="1"/>
</dbReference>
<keyword evidence="1" id="KW-0805">Transcription regulation</keyword>
<evidence type="ECO:0000256" key="2">
    <source>
        <dbReference type="ARBA" id="ARBA00023163"/>
    </source>
</evidence>
<evidence type="ECO:0000259" key="5">
    <source>
        <dbReference type="Pfam" id="PF13490"/>
    </source>
</evidence>
<keyword evidence="4" id="KW-0472">Membrane</keyword>
<accession>A0AB39MB25</accession>
<dbReference type="EMBL" id="CP163431">
    <property type="protein sequence ID" value="XDQ03020.1"/>
    <property type="molecule type" value="Genomic_DNA"/>
</dbReference>
<feature type="transmembrane region" description="Helical" evidence="4">
    <location>
        <begin position="159"/>
        <end position="177"/>
    </location>
</feature>
<keyword evidence="2" id="KW-0804">Transcription</keyword>
<feature type="compositionally biased region" description="Polar residues" evidence="3">
    <location>
        <begin position="238"/>
        <end position="258"/>
    </location>
</feature>
<evidence type="ECO:0000313" key="6">
    <source>
        <dbReference type="EMBL" id="XDQ03020.1"/>
    </source>
</evidence>
<evidence type="ECO:0000256" key="3">
    <source>
        <dbReference type="SAM" id="MobiDB-lite"/>
    </source>
</evidence>
<evidence type="ECO:0000256" key="1">
    <source>
        <dbReference type="ARBA" id="ARBA00023015"/>
    </source>
</evidence>
<protein>
    <submittedName>
        <fullName evidence="6">Anti-sigma factor</fullName>
    </submittedName>
</protein>
<feature type="compositionally biased region" description="Basic and acidic residues" evidence="3">
    <location>
        <begin position="140"/>
        <end position="152"/>
    </location>
</feature>
<dbReference type="Gene3D" id="1.10.10.1320">
    <property type="entry name" value="Anti-sigma factor, zinc-finger domain"/>
    <property type="match status" value="1"/>
</dbReference>
<evidence type="ECO:0000256" key="4">
    <source>
        <dbReference type="SAM" id="Phobius"/>
    </source>
</evidence>
<sequence length="330" mass="34310">MTSTTDTAEHPDVAEISDLTEGLLSPSRTAEVRRHLDGCELCADVHDSLEEIRGLLGALPGPPRMPAEIAGRIDAALAAEVLLGATAPESLATPTFVGASRDGSDEDAEHTEAHVSRETSPTTTAAARPSGHSRAATGPGRKDRKDHKDRSRGGRRGRIVLGAVFTAAVLGAGSLFIQSLGDHKASDTAQGNATSSADTFSKGKLENVVSDLLATKAATNQGTGSTGSMKPWNAETDPGTNTEPSSKTPKTLIEPSTSVPDCIRQGINRGNAEVLGFKEGTYNGSAAYLAVLPDTSDSNRVTAYVVDATCVSHHTSTPGKVLLTRSYPRS</sequence>
<organism evidence="6">
    <name type="scientific">Streptomyces sp. R08</name>
    <dbReference type="NCBI Taxonomy" id="3238624"/>
    <lineage>
        <taxon>Bacteria</taxon>
        <taxon>Bacillati</taxon>
        <taxon>Actinomycetota</taxon>
        <taxon>Actinomycetes</taxon>
        <taxon>Kitasatosporales</taxon>
        <taxon>Streptomycetaceae</taxon>
        <taxon>Streptomyces</taxon>
    </lineage>
</organism>
<gene>
    <name evidence="6" type="ORF">AB5J58_23980</name>
</gene>
<dbReference type="RefSeq" id="WP_369189035.1">
    <property type="nucleotide sequence ID" value="NZ_CP163431.1"/>
</dbReference>
<proteinExistence type="predicted"/>
<name>A0AB39MB25_9ACTN</name>
<dbReference type="InterPro" id="IPR041916">
    <property type="entry name" value="Anti_sigma_zinc_sf"/>
</dbReference>
<feature type="region of interest" description="Disordered" evidence="3">
    <location>
        <begin position="94"/>
        <end position="155"/>
    </location>
</feature>
<reference evidence="6" key="1">
    <citation type="submission" date="2024-07" db="EMBL/GenBank/DDBJ databases">
        <authorList>
            <person name="Yu S.T."/>
        </authorList>
    </citation>
    <scope>NUCLEOTIDE SEQUENCE</scope>
    <source>
        <strain evidence="6">R08</strain>
    </source>
</reference>
<dbReference type="AlphaFoldDB" id="A0AB39MB25"/>
<feature type="compositionally biased region" description="Polar residues" evidence="3">
    <location>
        <begin position="219"/>
        <end position="228"/>
    </location>
</feature>
<feature type="region of interest" description="Disordered" evidence="3">
    <location>
        <begin position="219"/>
        <end position="258"/>
    </location>
</feature>
<keyword evidence="4" id="KW-1133">Transmembrane helix</keyword>
<feature type="domain" description="Putative zinc-finger" evidence="5">
    <location>
        <begin position="16"/>
        <end position="42"/>
    </location>
</feature>
<dbReference type="InterPro" id="IPR027383">
    <property type="entry name" value="Znf_put"/>
</dbReference>